<evidence type="ECO:0000313" key="1">
    <source>
        <dbReference type="EMBL" id="GAA3979825.1"/>
    </source>
</evidence>
<dbReference type="InterPro" id="IPR036390">
    <property type="entry name" value="WH_DNA-bd_sf"/>
</dbReference>
<evidence type="ECO:0000313" key="2">
    <source>
        <dbReference type="Proteomes" id="UP001500742"/>
    </source>
</evidence>
<proteinExistence type="predicted"/>
<protein>
    <submittedName>
        <fullName evidence="1">Uncharacterized protein</fullName>
    </submittedName>
</protein>
<dbReference type="SUPFAM" id="SSF46785">
    <property type="entry name" value="Winged helix' DNA-binding domain"/>
    <property type="match status" value="1"/>
</dbReference>
<comment type="caution">
    <text evidence="1">The sequence shown here is derived from an EMBL/GenBank/DDBJ whole genome shotgun (WGS) entry which is preliminary data.</text>
</comment>
<reference evidence="2" key="1">
    <citation type="journal article" date="2019" name="Int. J. Syst. Evol. Microbiol.">
        <title>The Global Catalogue of Microorganisms (GCM) 10K type strain sequencing project: providing services to taxonomists for standard genome sequencing and annotation.</title>
        <authorList>
            <consortium name="The Broad Institute Genomics Platform"/>
            <consortium name="The Broad Institute Genome Sequencing Center for Infectious Disease"/>
            <person name="Wu L."/>
            <person name="Ma J."/>
        </authorList>
    </citation>
    <scope>NUCLEOTIDE SEQUENCE [LARGE SCALE GENOMIC DNA]</scope>
    <source>
        <strain evidence="2">JCM 16601</strain>
    </source>
</reference>
<accession>A0ABP7QC20</accession>
<sequence length="88" mass="10135">MINQSQFRASKSRITRQQEDNNQILDQIVEFIVNLDLESDAETIWMQLKTQGVDISISSFNNKLKILVDAGLVIKRSEGYNKHFYSTA</sequence>
<dbReference type="RefSeq" id="WP_259088229.1">
    <property type="nucleotide sequence ID" value="NZ_BAAAZC010000025.1"/>
</dbReference>
<name>A0ABP7QC20_9SPHI</name>
<dbReference type="InterPro" id="IPR036388">
    <property type="entry name" value="WH-like_DNA-bd_sf"/>
</dbReference>
<organism evidence="1 2">
    <name type="scientific">Mucilaginibacter dorajii</name>
    <dbReference type="NCBI Taxonomy" id="692994"/>
    <lineage>
        <taxon>Bacteria</taxon>
        <taxon>Pseudomonadati</taxon>
        <taxon>Bacteroidota</taxon>
        <taxon>Sphingobacteriia</taxon>
        <taxon>Sphingobacteriales</taxon>
        <taxon>Sphingobacteriaceae</taxon>
        <taxon>Mucilaginibacter</taxon>
    </lineage>
</organism>
<dbReference type="EMBL" id="BAAAZC010000025">
    <property type="protein sequence ID" value="GAA3979825.1"/>
    <property type="molecule type" value="Genomic_DNA"/>
</dbReference>
<keyword evidence="2" id="KW-1185">Reference proteome</keyword>
<dbReference type="Proteomes" id="UP001500742">
    <property type="component" value="Unassembled WGS sequence"/>
</dbReference>
<dbReference type="Gene3D" id="1.10.10.10">
    <property type="entry name" value="Winged helix-like DNA-binding domain superfamily/Winged helix DNA-binding domain"/>
    <property type="match status" value="1"/>
</dbReference>
<gene>
    <name evidence="1" type="ORF">GCM10022210_33680</name>
</gene>